<feature type="domain" description="CRISPR type III-associated protein" evidence="4">
    <location>
        <begin position="140"/>
        <end position="307"/>
    </location>
</feature>
<organism evidence="5 6">
    <name type="scientific">Streptomyces chiangmaiensis</name>
    <dbReference type="NCBI Taxonomy" id="766497"/>
    <lineage>
        <taxon>Bacteria</taxon>
        <taxon>Bacillati</taxon>
        <taxon>Actinomycetota</taxon>
        <taxon>Actinomycetes</taxon>
        <taxon>Kitasatosporales</taxon>
        <taxon>Streptomycetaceae</taxon>
        <taxon>Streptomyces</taxon>
    </lineage>
</organism>
<evidence type="ECO:0000256" key="3">
    <source>
        <dbReference type="SAM" id="MobiDB-lite"/>
    </source>
</evidence>
<feature type="region of interest" description="Disordered" evidence="3">
    <location>
        <begin position="230"/>
        <end position="252"/>
    </location>
</feature>
<dbReference type="Pfam" id="PF03787">
    <property type="entry name" value="RAMPs"/>
    <property type="match status" value="1"/>
</dbReference>
<evidence type="ECO:0000313" key="6">
    <source>
        <dbReference type="Proteomes" id="UP001333996"/>
    </source>
</evidence>
<proteinExistence type="predicted"/>
<dbReference type="EMBL" id="JAYWVC010000111">
    <property type="protein sequence ID" value="MED7825498.1"/>
    <property type="molecule type" value="Genomic_DNA"/>
</dbReference>
<comment type="caution">
    <text evidence="5">The sequence shown here is derived from an EMBL/GenBank/DDBJ whole genome shotgun (WGS) entry which is preliminary data.</text>
</comment>
<evidence type="ECO:0000259" key="4">
    <source>
        <dbReference type="Pfam" id="PF03787"/>
    </source>
</evidence>
<dbReference type="Proteomes" id="UP001333996">
    <property type="component" value="Unassembled WGS sequence"/>
</dbReference>
<feature type="region of interest" description="Disordered" evidence="3">
    <location>
        <begin position="173"/>
        <end position="199"/>
    </location>
</feature>
<name>A0ABU7FPY2_9ACTN</name>
<evidence type="ECO:0000256" key="1">
    <source>
        <dbReference type="ARBA" id="ARBA00023118"/>
    </source>
</evidence>
<dbReference type="InterPro" id="IPR010172">
    <property type="entry name" value="CRISPR-assoc_prot_TM1791"/>
</dbReference>
<dbReference type="InterPro" id="IPR005537">
    <property type="entry name" value="RAMP_III_fam"/>
</dbReference>
<keyword evidence="6" id="KW-1185">Reference proteome</keyword>
<evidence type="ECO:0000256" key="2">
    <source>
        <dbReference type="ARBA" id="ARBA00093789"/>
    </source>
</evidence>
<dbReference type="PANTHER" id="PTHR39965">
    <property type="entry name" value="CRISPR SYSTEM CMR SUBUNIT CMR6"/>
    <property type="match status" value="1"/>
</dbReference>
<dbReference type="NCBIfam" id="TIGR01898">
    <property type="entry name" value="cas_TM1791_cmr6"/>
    <property type="match status" value="1"/>
</dbReference>
<accession>A0ABU7FPY2</accession>
<protein>
    <submittedName>
        <fullName evidence="5">Type III-B CRISPR module RAMP protein Cmr6</fullName>
    </submittedName>
</protein>
<comment type="subunit">
    <text evidence="2">Part of the Csm effector complex that includes Cas10, Csm2, Csm3, Csm4 and Csm5.</text>
</comment>
<evidence type="ECO:0000313" key="5">
    <source>
        <dbReference type="EMBL" id="MED7825498.1"/>
    </source>
</evidence>
<reference evidence="5" key="1">
    <citation type="submission" date="2024-01" db="EMBL/GenBank/DDBJ databases">
        <title>First draft genome sequence data of TA4-1, the type strain of Gram-positive actinobacterium Streptomyces chiangmaiensis.</title>
        <authorList>
            <person name="Yasawong M."/>
            <person name="Nantapong N."/>
        </authorList>
    </citation>
    <scope>NUCLEOTIDE SEQUENCE</scope>
    <source>
        <strain evidence="5">TA4-1</strain>
    </source>
</reference>
<dbReference type="RefSeq" id="WP_329509909.1">
    <property type="nucleotide sequence ID" value="NZ_BAAAYZ010000200.1"/>
</dbReference>
<gene>
    <name evidence="5" type="primary">cmr6</name>
    <name evidence="5" type="ORF">VXC91_26830</name>
</gene>
<keyword evidence="1" id="KW-0051">Antiviral defense</keyword>
<sequence length="324" mass="34623">MSTRTDEPYGIPVGPYSTAFSLSSGGILHIRGGVGTAGANPLVVLRRTAFASWSSESDERCTVDSSAVGDLLRWAERESLGQDKKLLEQARARRARSLRALERDGYTVARLHARVQWRLIIGLGTNDNAHGIGTISLHGTYGWPFIPASGIKGLTAAWALQSDTEPVLLTRIFGSPRPRDNQDEDDDSAASPADGAEEPAHREGVLFLDALPTAVARVRTDVVTPHAQPYYEQAELARNGRPTKPVPPAEHHQPVPVSLLTVQQATFAVDLAGRDGDLVAKAADWLSEAGDELGAGAKTSAGYGYLKVAPDPAWQPQPAPSAED</sequence>
<dbReference type="PANTHER" id="PTHR39965:SF1">
    <property type="entry name" value="CRISPR SYSTEM CMR SUBUNIT CMR6"/>
    <property type="match status" value="1"/>
</dbReference>